<name>A0A2M4CCS2_9DIPT</name>
<feature type="chain" id="PRO_5014895480" evidence="1">
    <location>
        <begin position="20"/>
        <end position="80"/>
    </location>
</feature>
<accession>A0A2M4CCS2</accession>
<reference evidence="2" key="1">
    <citation type="submission" date="2018-01" db="EMBL/GenBank/DDBJ databases">
        <title>An insight into the sialome of Amazonian anophelines.</title>
        <authorList>
            <person name="Ribeiro J.M."/>
            <person name="Scarpassa V."/>
            <person name="Calvo E."/>
        </authorList>
    </citation>
    <scope>NUCLEOTIDE SEQUENCE</scope>
    <source>
        <tissue evidence="2">Salivary glands</tissue>
    </source>
</reference>
<sequence>MRWPVLLVAFHTAIGRVRAADERCFLETSVAPSHLLCLHNLQLTLTVGLREQVSQCLRPVLFAFLTQIHQFPGVLVAQPF</sequence>
<protein>
    <submittedName>
        <fullName evidence="2">Putative secreted protein</fullName>
    </submittedName>
</protein>
<proteinExistence type="predicted"/>
<feature type="signal peptide" evidence="1">
    <location>
        <begin position="1"/>
        <end position="19"/>
    </location>
</feature>
<dbReference type="AlphaFoldDB" id="A0A2M4CCS2"/>
<evidence type="ECO:0000256" key="1">
    <source>
        <dbReference type="SAM" id="SignalP"/>
    </source>
</evidence>
<dbReference type="EMBL" id="GGFJ01013607">
    <property type="protein sequence ID" value="MBW62748.1"/>
    <property type="molecule type" value="Transcribed_RNA"/>
</dbReference>
<evidence type="ECO:0000313" key="2">
    <source>
        <dbReference type="EMBL" id="MBW62748.1"/>
    </source>
</evidence>
<keyword evidence="1" id="KW-0732">Signal</keyword>
<organism evidence="2">
    <name type="scientific">Anopheles marajoara</name>
    <dbReference type="NCBI Taxonomy" id="58244"/>
    <lineage>
        <taxon>Eukaryota</taxon>
        <taxon>Metazoa</taxon>
        <taxon>Ecdysozoa</taxon>
        <taxon>Arthropoda</taxon>
        <taxon>Hexapoda</taxon>
        <taxon>Insecta</taxon>
        <taxon>Pterygota</taxon>
        <taxon>Neoptera</taxon>
        <taxon>Endopterygota</taxon>
        <taxon>Diptera</taxon>
        <taxon>Nematocera</taxon>
        <taxon>Culicoidea</taxon>
        <taxon>Culicidae</taxon>
        <taxon>Anophelinae</taxon>
        <taxon>Anopheles</taxon>
    </lineage>
</organism>